<dbReference type="EC" id="4.1.3.38" evidence="8 10"/>
<dbReference type="SUPFAM" id="SSF56752">
    <property type="entry name" value="D-aminoacid aminotransferase-like PLP-dependent enzymes"/>
    <property type="match status" value="1"/>
</dbReference>
<dbReference type="CDD" id="cd01559">
    <property type="entry name" value="ADCL_like"/>
    <property type="match status" value="1"/>
</dbReference>
<organism evidence="11 12">
    <name type="scientific">Paraglaciecola algarum</name>
    <dbReference type="NCBI Taxonomy" id="3050085"/>
    <lineage>
        <taxon>Bacteria</taxon>
        <taxon>Pseudomonadati</taxon>
        <taxon>Pseudomonadota</taxon>
        <taxon>Gammaproteobacteria</taxon>
        <taxon>Alteromonadales</taxon>
        <taxon>Alteromonadaceae</taxon>
        <taxon>Paraglaciecola</taxon>
    </lineage>
</organism>
<dbReference type="Gene3D" id="3.30.470.10">
    <property type="match status" value="1"/>
</dbReference>
<dbReference type="Proteomes" id="UP001521137">
    <property type="component" value="Unassembled WGS sequence"/>
</dbReference>
<gene>
    <name evidence="11" type="primary">pabC</name>
    <name evidence="11" type="ORF">L0668_19940</name>
</gene>
<dbReference type="EMBL" id="JAKGAS010000019">
    <property type="protein sequence ID" value="MCF2950391.1"/>
    <property type="molecule type" value="Genomic_DNA"/>
</dbReference>
<evidence type="ECO:0000256" key="5">
    <source>
        <dbReference type="ARBA" id="ARBA00022909"/>
    </source>
</evidence>
<evidence type="ECO:0000313" key="11">
    <source>
        <dbReference type="EMBL" id="MCF2950391.1"/>
    </source>
</evidence>
<dbReference type="InterPro" id="IPR043131">
    <property type="entry name" value="BCAT-like_N"/>
</dbReference>
<comment type="catalytic activity">
    <reaction evidence="9">
        <text>4-amino-4-deoxychorismate = 4-aminobenzoate + pyruvate + H(+)</text>
        <dbReference type="Rhea" id="RHEA:16201"/>
        <dbReference type="ChEBI" id="CHEBI:15361"/>
        <dbReference type="ChEBI" id="CHEBI:15378"/>
        <dbReference type="ChEBI" id="CHEBI:17836"/>
        <dbReference type="ChEBI" id="CHEBI:58406"/>
        <dbReference type="EC" id="4.1.3.38"/>
    </reaction>
</comment>
<comment type="caution">
    <text evidence="11">The sequence shown here is derived from an EMBL/GenBank/DDBJ whole genome shotgun (WGS) entry which is preliminary data.</text>
</comment>
<evidence type="ECO:0000256" key="7">
    <source>
        <dbReference type="ARBA" id="ARBA00035633"/>
    </source>
</evidence>
<dbReference type="NCBIfam" id="TIGR03461">
    <property type="entry name" value="pabC_Proteo"/>
    <property type="match status" value="1"/>
</dbReference>
<dbReference type="InterPro" id="IPR050571">
    <property type="entry name" value="Class-IV_PLP-Dep_Aminotrnsfr"/>
</dbReference>
<protein>
    <recommendedName>
        <fullName evidence="8 10">Aminodeoxychorismate lyase</fullName>
        <ecNumber evidence="8 10">4.1.3.38</ecNumber>
    </recommendedName>
</protein>
<dbReference type="InterPro" id="IPR043132">
    <property type="entry name" value="BCAT-like_C"/>
</dbReference>
<reference evidence="11 12" key="1">
    <citation type="submission" date="2022-01" db="EMBL/GenBank/DDBJ databases">
        <title>Paraglaciecola sp. G1-23.</title>
        <authorList>
            <person name="Jin M.S."/>
            <person name="Han D.M."/>
            <person name="Kim H.M."/>
            <person name="Jeon C.O."/>
        </authorList>
    </citation>
    <scope>NUCLEOTIDE SEQUENCE [LARGE SCALE GENOMIC DNA]</scope>
    <source>
        <strain evidence="11 12">G1-23</strain>
    </source>
</reference>
<evidence type="ECO:0000256" key="2">
    <source>
        <dbReference type="ARBA" id="ARBA00009320"/>
    </source>
</evidence>
<keyword evidence="5" id="KW-0289">Folate biosynthesis</keyword>
<dbReference type="GO" id="GO:0008696">
    <property type="term" value="F:4-amino-4-deoxychorismate lyase activity"/>
    <property type="evidence" value="ECO:0007669"/>
    <property type="project" value="UniProtKB-EC"/>
</dbReference>
<dbReference type="Gene3D" id="3.20.10.10">
    <property type="entry name" value="D-amino Acid Aminotransferase, subunit A, domain 2"/>
    <property type="match status" value="1"/>
</dbReference>
<dbReference type="InterPro" id="IPR017824">
    <property type="entry name" value="Aminodeoxychorismate_lyase_IV"/>
</dbReference>
<accession>A0ABS9DC21</accession>
<evidence type="ECO:0000256" key="1">
    <source>
        <dbReference type="ARBA" id="ARBA00001933"/>
    </source>
</evidence>
<dbReference type="PANTHER" id="PTHR42743:SF2">
    <property type="entry name" value="AMINODEOXYCHORISMATE LYASE"/>
    <property type="match status" value="1"/>
</dbReference>
<dbReference type="InterPro" id="IPR036038">
    <property type="entry name" value="Aminotransferase-like"/>
</dbReference>
<evidence type="ECO:0000256" key="10">
    <source>
        <dbReference type="NCBIfam" id="TIGR03461"/>
    </source>
</evidence>
<comment type="pathway">
    <text evidence="7">Cofactor biosynthesis; tetrahydrofolate biosynthesis; 4-aminobenzoate from chorismate: step 2/2.</text>
</comment>
<sequence length="282" mass="32015">MIVNGLYQTDIDIADRALQYGDGCFTTIALRNACLEFYDSHIQRLKLACEKLQISFLKWDELTRNVLSSVTDIDQDMVVKIIISRGVGGRGYSSQGCNNPSYIITHHSMPAHYHEWQKQGIELIESPIKLAKQPLLAGIKHLNRLEQVLIKQQLITTNYPDALVCDTEGSLIETSIGNVFWKKGNQWFTPDMQYCGVEGVMRNQVICLLESKHIKVHVVQQALADLANIQEMFICNSLMQIVPVTKLFLKNVDEKISTLANKETQLIQSWLNQISHCLVKDI</sequence>
<comment type="similarity">
    <text evidence="2">Belongs to the class-IV pyridoxal-phosphate-dependent aminotransferase family.</text>
</comment>
<comment type="subunit">
    <text evidence="3">Homodimer.</text>
</comment>
<keyword evidence="12" id="KW-1185">Reference proteome</keyword>
<evidence type="ECO:0000256" key="8">
    <source>
        <dbReference type="ARBA" id="ARBA00035676"/>
    </source>
</evidence>
<name>A0ABS9DC21_9ALTE</name>
<dbReference type="RefSeq" id="WP_235314493.1">
    <property type="nucleotide sequence ID" value="NZ_JAKGAS010000019.1"/>
</dbReference>
<dbReference type="PANTHER" id="PTHR42743">
    <property type="entry name" value="AMINO-ACID AMINOTRANSFERASE"/>
    <property type="match status" value="1"/>
</dbReference>
<proteinExistence type="inferred from homology"/>
<evidence type="ECO:0000256" key="4">
    <source>
        <dbReference type="ARBA" id="ARBA00022898"/>
    </source>
</evidence>
<dbReference type="InterPro" id="IPR001544">
    <property type="entry name" value="Aminotrans_IV"/>
</dbReference>
<evidence type="ECO:0000256" key="6">
    <source>
        <dbReference type="ARBA" id="ARBA00023239"/>
    </source>
</evidence>
<keyword evidence="6 11" id="KW-0456">Lyase</keyword>
<keyword evidence="4" id="KW-0663">Pyridoxal phosphate</keyword>
<dbReference type="Pfam" id="PF01063">
    <property type="entry name" value="Aminotran_4"/>
    <property type="match status" value="1"/>
</dbReference>
<dbReference type="NCBIfam" id="NF004761">
    <property type="entry name" value="PRK06092.1"/>
    <property type="match status" value="1"/>
</dbReference>
<evidence type="ECO:0000313" key="12">
    <source>
        <dbReference type="Proteomes" id="UP001521137"/>
    </source>
</evidence>
<comment type="cofactor">
    <cofactor evidence="1">
        <name>pyridoxal 5'-phosphate</name>
        <dbReference type="ChEBI" id="CHEBI:597326"/>
    </cofactor>
</comment>
<evidence type="ECO:0000256" key="9">
    <source>
        <dbReference type="ARBA" id="ARBA00049529"/>
    </source>
</evidence>
<evidence type="ECO:0000256" key="3">
    <source>
        <dbReference type="ARBA" id="ARBA00011738"/>
    </source>
</evidence>